<organism evidence="2 3">
    <name type="scientific">Rickettsia felis (strain ATCC VR-1525 / URRWXCal2)</name>
    <name type="common">Rickettsia azadi</name>
    <dbReference type="NCBI Taxonomy" id="315456"/>
    <lineage>
        <taxon>Bacteria</taxon>
        <taxon>Pseudomonadati</taxon>
        <taxon>Pseudomonadota</taxon>
        <taxon>Alphaproteobacteria</taxon>
        <taxon>Rickettsiales</taxon>
        <taxon>Rickettsiaceae</taxon>
        <taxon>Rickettsieae</taxon>
        <taxon>Rickettsia</taxon>
        <taxon>spotted fever group</taxon>
    </lineage>
</organism>
<evidence type="ECO:0000313" key="2">
    <source>
        <dbReference type="EMBL" id="AAY61684.1"/>
    </source>
</evidence>
<reference evidence="2 3" key="1">
    <citation type="journal article" date="2005" name="PLoS Biol.">
        <title>The genome sequence of Rickettsia felis identifies the first putative conjugative plasmid in an obligate intracellular parasite.</title>
        <authorList>
            <person name="Ogata H."/>
            <person name="Renesto P."/>
            <person name="Audic S."/>
            <person name="Robert C."/>
            <person name="Blanc G."/>
            <person name="Fournier P.E."/>
            <person name="Parinello H."/>
            <person name="Claverie J.M."/>
            <person name="Raoult D."/>
        </authorList>
    </citation>
    <scope>NUCLEOTIDE SEQUENCE [LARGE SCALE GENOMIC DNA]</scope>
    <source>
        <strain evidence="3">ATCC VR-1525 / URRWXCal2</strain>
    </source>
</reference>
<dbReference type="AlphaFoldDB" id="Q4UL89"/>
<keyword evidence="1" id="KW-1133">Transmembrane helix</keyword>
<name>Q4UL89_RICFE</name>
<feature type="transmembrane region" description="Helical" evidence="1">
    <location>
        <begin position="45"/>
        <end position="69"/>
    </location>
</feature>
<feature type="transmembrane region" description="Helical" evidence="1">
    <location>
        <begin position="6"/>
        <end position="25"/>
    </location>
</feature>
<proteinExistence type="predicted"/>
<keyword evidence="3" id="KW-1185">Reference proteome</keyword>
<accession>Q4UL89</accession>
<dbReference type="KEGG" id="rfe:RF_0833"/>
<keyword evidence="1" id="KW-0812">Transmembrane</keyword>
<dbReference type="HOGENOM" id="CLU_1884191_0_0_5"/>
<evidence type="ECO:0008006" key="4">
    <source>
        <dbReference type="Google" id="ProtNLM"/>
    </source>
</evidence>
<gene>
    <name evidence="2" type="ordered locus">RF_0833</name>
</gene>
<dbReference type="STRING" id="315456.RF_0833"/>
<evidence type="ECO:0000256" key="1">
    <source>
        <dbReference type="SAM" id="Phobius"/>
    </source>
</evidence>
<evidence type="ECO:0000313" key="3">
    <source>
        <dbReference type="Proteomes" id="UP000008548"/>
    </source>
</evidence>
<feature type="transmembrane region" description="Helical" evidence="1">
    <location>
        <begin position="110"/>
        <end position="134"/>
    </location>
</feature>
<protein>
    <recommendedName>
        <fullName evidence="4">LysE type translocator family protein</fullName>
    </recommendedName>
</protein>
<dbReference type="EMBL" id="CP000053">
    <property type="protein sequence ID" value="AAY61684.1"/>
    <property type="molecule type" value="Genomic_DNA"/>
</dbReference>
<dbReference type="Proteomes" id="UP000008548">
    <property type="component" value="Chromosome"/>
</dbReference>
<feature type="transmembrane region" description="Helical" evidence="1">
    <location>
        <begin position="75"/>
        <end position="98"/>
    </location>
</feature>
<dbReference type="eggNOG" id="COG1279">
    <property type="taxonomic scope" value="Bacteria"/>
</dbReference>
<keyword evidence="1" id="KW-0472">Membrane</keyword>
<sequence>MMPIAFIIGIIVELIFLIYMVYNLWTQSYFNLTAEPQPISIWKQILVSMLISILSALNPYGMFTMYIYFDKHHSNNIGITNIFIAIWFLSLAIIGYNIRKLNKNAIILKIINKIGSIIIGCMVFLYLMIITSIMG</sequence>